<feature type="region of interest" description="Disordered" evidence="1">
    <location>
        <begin position="82"/>
        <end position="114"/>
    </location>
</feature>
<dbReference type="EMBL" id="JACTNZ010000009">
    <property type="protein sequence ID" value="KAG5531173.1"/>
    <property type="molecule type" value="Genomic_DNA"/>
</dbReference>
<comment type="caution">
    <text evidence="2">The sequence shown here is derived from an EMBL/GenBank/DDBJ whole genome shotgun (WGS) entry which is preliminary data.</text>
</comment>
<gene>
    <name evidence="2" type="ORF">RHGRI_025959</name>
</gene>
<keyword evidence="3" id="KW-1185">Reference proteome</keyword>
<feature type="region of interest" description="Disordered" evidence="1">
    <location>
        <begin position="1"/>
        <end position="20"/>
    </location>
</feature>
<evidence type="ECO:0008006" key="4">
    <source>
        <dbReference type="Google" id="ProtNLM"/>
    </source>
</evidence>
<dbReference type="AlphaFoldDB" id="A0AAV6IR45"/>
<reference evidence="2" key="1">
    <citation type="submission" date="2020-08" db="EMBL/GenBank/DDBJ databases">
        <title>Plant Genome Project.</title>
        <authorList>
            <person name="Zhang R.-G."/>
        </authorList>
    </citation>
    <scope>NUCLEOTIDE SEQUENCE</scope>
    <source>
        <strain evidence="2">WSP0</strain>
        <tissue evidence="2">Leaf</tissue>
    </source>
</reference>
<name>A0AAV6IR45_9ERIC</name>
<proteinExistence type="predicted"/>
<protein>
    <recommendedName>
        <fullName evidence="4">C2H2-type domain-containing protein</fullName>
    </recommendedName>
</protein>
<evidence type="ECO:0000313" key="3">
    <source>
        <dbReference type="Proteomes" id="UP000823749"/>
    </source>
</evidence>
<evidence type="ECO:0000256" key="1">
    <source>
        <dbReference type="SAM" id="MobiDB-lite"/>
    </source>
</evidence>
<evidence type="ECO:0000313" key="2">
    <source>
        <dbReference type="EMBL" id="KAG5531173.1"/>
    </source>
</evidence>
<sequence length="199" mass="20393">MAENLINTGPILAEGDESSAQGGDATIEVLQAVRDGQNQMIAAMAALTEAITAALPVAPVVPPVIPPPPPAAAAAAANPLQNPLQTPLQNPLQNPVQNPQNPQTGGPAPLMAHAASPSEVSWTLSFDGAAGGAHGGAGIVLQSDEGEREYLSYKCAACQKFGNLVHAPSVELHSVRAPYPFHTWAMDLIGPIHPTSRGS</sequence>
<feature type="compositionally biased region" description="Low complexity" evidence="1">
    <location>
        <begin position="82"/>
        <end position="103"/>
    </location>
</feature>
<organism evidence="2 3">
    <name type="scientific">Rhododendron griersonianum</name>
    <dbReference type="NCBI Taxonomy" id="479676"/>
    <lineage>
        <taxon>Eukaryota</taxon>
        <taxon>Viridiplantae</taxon>
        <taxon>Streptophyta</taxon>
        <taxon>Embryophyta</taxon>
        <taxon>Tracheophyta</taxon>
        <taxon>Spermatophyta</taxon>
        <taxon>Magnoliopsida</taxon>
        <taxon>eudicotyledons</taxon>
        <taxon>Gunneridae</taxon>
        <taxon>Pentapetalae</taxon>
        <taxon>asterids</taxon>
        <taxon>Ericales</taxon>
        <taxon>Ericaceae</taxon>
        <taxon>Ericoideae</taxon>
        <taxon>Rhodoreae</taxon>
        <taxon>Rhododendron</taxon>
    </lineage>
</organism>
<dbReference type="Proteomes" id="UP000823749">
    <property type="component" value="Chromosome 9"/>
</dbReference>
<accession>A0AAV6IR45</accession>